<accession>A0A8R1UJ12</accession>
<gene>
    <name evidence="1" type="primary">WBGene00206237</name>
</gene>
<keyword evidence="2" id="KW-1185">Reference proteome</keyword>
<reference evidence="1" key="2">
    <citation type="submission" date="2022-06" db="UniProtKB">
        <authorList>
            <consortium name="EnsemblMetazoa"/>
        </authorList>
    </citation>
    <scope>IDENTIFICATION</scope>
    <source>
        <strain evidence="1">PS312</strain>
    </source>
</reference>
<sequence>MSDSPPAKRKYPNPVIDPNAKEGSLKFTLNNVSKMEIRNTQYFPFQSLGGFPWRCAAERRKVTTLANRRYSQDDHNLHGTGQHCKWDAITDPTKGFIKEDSIKIEAAIRIKGATAKSFRTKSHYDFFSASEMADAVLTVEDKDFHVSKQVRDAKILILKTFYEYRIDLIDRDDKLEGILRIADIYDIKGVLDEAEKWLLSEKKLTLERKLMYADRHRLQVLQDHCLKKVTTCEQIMALRRCNEYKLYSSEFKVILFDMFADFSQYK</sequence>
<organism evidence="1 2">
    <name type="scientific">Pristionchus pacificus</name>
    <name type="common">Parasitic nematode worm</name>
    <dbReference type="NCBI Taxonomy" id="54126"/>
    <lineage>
        <taxon>Eukaryota</taxon>
        <taxon>Metazoa</taxon>
        <taxon>Ecdysozoa</taxon>
        <taxon>Nematoda</taxon>
        <taxon>Chromadorea</taxon>
        <taxon>Rhabditida</taxon>
        <taxon>Rhabditina</taxon>
        <taxon>Diplogasteromorpha</taxon>
        <taxon>Diplogasteroidea</taxon>
        <taxon>Neodiplogasteridae</taxon>
        <taxon>Pristionchus</taxon>
    </lineage>
</organism>
<dbReference type="Gene3D" id="2.60.210.10">
    <property type="entry name" value="Apoptosis, Tumor Necrosis Factor Receptor Associated Protein 2, Chain A"/>
    <property type="match status" value="1"/>
</dbReference>
<protein>
    <submittedName>
        <fullName evidence="1">Uncharacterized protein</fullName>
    </submittedName>
</protein>
<evidence type="ECO:0000313" key="1">
    <source>
        <dbReference type="EnsemblMetazoa" id="PPA33377.1"/>
    </source>
</evidence>
<dbReference type="EnsemblMetazoa" id="PPA33377.1">
    <property type="protein sequence ID" value="PPA33377.1"/>
    <property type="gene ID" value="WBGene00206237"/>
</dbReference>
<dbReference type="AlphaFoldDB" id="A0A2A6BPX4"/>
<dbReference type="Proteomes" id="UP000005239">
    <property type="component" value="Unassembled WGS sequence"/>
</dbReference>
<proteinExistence type="predicted"/>
<dbReference type="PANTHER" id="PTHR47022">
    <property type="entry name" value="BTB AND MATH DOMAIN-CONTAINING PROTEIN 36-RELATED"/>
    <property type="match status" value="1"/>
</dbReference>
<reference evidence="2" key="1">
    <citation type="journal article" date="2008" name="Nat. Genet.">
        <title>The Pristionchus pacificus genome provides a unique perspective on nematode lifestyle and parasitism.</title>
        <authorList>
            <person name="Dieterich C."/>
            <person name="Clifton S.W."/>
            <person name="Schuster L.N."/>
            <person name="Chinwalla A."/>
            <person name="Delehaunty K."/>
            <person name="Dinkelacker I."/>
            <person name="Fulton L."/>
            <person name="Fulton R."/>
            <person name="Godfrey J."/>
            <person name="Minx P."/>
            <person name="Mitreva M."/>
            <person name="Roeseler W."/>
            <person name="Tian H."/>
            <person name="Witte H."/>
            <person name="Yang S.P."/>
            <person name="Wilson R.K."/>
            <person name="Sommer R.J."/>
        </authorList>
    </citation>
    <scope>NUCLEOTIDE SEQUENCE [LARGE SCALE GENOMIC DNA]</scope>
    <source>
        <strain evidence="2">PS312</strain>
    </source>
</reference>
<dbReference type="InterPro" id="IPR008974">
    <property type="entry name" value="TRAF-like"/>
</dbReference>
<name>A0A2A6BPX4_PRIPA</name>
<dbReference type="OrthoDB" id="6130897at2759"/>
<evidence type="ECO:0000313" key="2">
    <source>
        <dbReference type="Proteomes" id="UP000005239"/>
    </source>
</evidence>
<accession>A0A2A6BPX4</accession>
<dbReference type="PANTHER" id="PTHR47022:SF1">
    <property type="entry name" value="BTB AND MATH DOMAIN-CONTAINING PROTEIN 36-RELATED"/>
    <property type="match status" value="1"/>
</dbReference>